<sequence length="77" mass="9112">MKVILINETNLIFLSHIQTLTCVHFFVTKKSEYNNYVGSIVNKDKSFYYNSDLGNKYPIIGNEIYIKYNIDKILIYH</sequence>
<organism evidence="1">
    <name type="scientific">viral metagenome</name>
    <dbReference type="NCBI Taxonomy" id="1070528"/>
    <lineage>
        <taxon>unclassified sequences</taxon>
        <taxon>metagenomes</taxon>
        <taxon>organismal metagenomes</taxon>
    </lineage>
</organism>
<reference evidence="1" key="1">
    <citation type="journal article" date="2020" name="Nature">
        <title>Giant virus diversity and host interactions through global metagenomics.</title>
        <authorList>
            <person name="Schulz F."/>
            <person name="Roux S."/>
            <person name="Paez-Espino D."/>
            <person name="Jungbluth S."/>
            <person name="Walsh D.A."/>
            <person name="Denef V.J."/>
            <person name="McMahon K.D."/>
            <person name="Konstantinidis K.T."/>
            <person name="Eloe-Fadrosh E.A."/>
            <person name="Kyrpides N.C."/>
            <person name="Woyke T."/>
        </authorList>
    </citation>
    <scope>NUCLEOTIDE SEQUENCE</scope>
    <source>
        <strain evidence="1">GVMAG-M-3300025880-56</strain>
    </source>
</reference>
<evidence type="ECO:0000313" key="1">
    <source>
        <dbReference type="EMBL" id="QHU02095.1"/>
    </source>
</evidence>
<name>A0A6C0J8L3_9ZZZZ</name>
<dbReference type="AlphaFoldDB" id="A0A6C0J8L3"/>
<dbReference type="EMBL" id="MN740353">
    <property type="protein sequence ID" value="QHU02095.1"/>
    <property type="molecule type" value="Genomic_DNA"/>
</dbReference>
<proteinExistence type="predicted"/>
<protein>
    <submittedName>
        <fullName evidence="1">Uncharacterized protein</fullName>
    </submittedName>
</protein>
<accession>A0A6C0J8L3</accession>